<sequence length="372" mass="39861">MRQDKPIKTALVYCEQQFGQVDGKTSHGLVRHSERYKIVGVLDSSLAGQDAGEALGEQLRNIPIFADLGDALSQLPNTPDCYIYGKAPLEASILPEERALILAAMKKGMDIINGLHQFFSEDAEFAAAATQYNVQIRDIRKPPALADLHVFTGAIAKVTIPVIALLGTDCACGKMTTAIELNKALNAAGIRSILVATGQTGLMQGAKYGVSMDALVSQFVIGEVENAVVSAFEQESPDIILVEGQSAVSHPAFMSSVGILKGSLPDGVILQHPPARKVRCDFPNLPMPTVEYEIQMIEAISSAQVLAIALSHEGLSASEVSDIAKRYEKQCQLPTTDVLSEGCQKLVQALTDRFPTLVPTLAQNLHNKVPSS</sequence>
<feature type="domain" description="D-glutamate N-acetyltransferase-like C-terminal" evidence="1">
    <location>
        <begin position="149"/>
        <end position="347"/>
    </location>
</feature>
<dbReference type="PANTHER" id="PTHR40690">
    <property type="entry name" value="GLL3100 PROTEIN"/>
    <property type="match status" value="1"/>
</dbReference>
<dbReference type="Pfam" id="PF17396">
    <property type="entry name" value="DUF1611_N"/>
    <property type="match status" value="1"/>
</dbReference>
<proteinExistence type="predicted"/>
<reference evidence="4" key="1">
    <citation type="submission" date="2018-04" db="EMBL/GenBank/DDBJ databases">
        <authorList>
            <person name="Cornet L."/>
        </authorList>
    </citation>
    <scope>NUCLEOTIDE SEQUENCE [LARGE SCALE GENOMIC DNA]</scope>
</reference>
<evidence type="ECO:0000259" key="2">
    <source>
        <dbReference type="Pfam" id="PF17396"/>
    </source>
</evidence>
<dbReference type="Gene3D" id="3.40.50.720">
    <property type="entry name" value="NAD(P)-binding Rossmann-like Domain"/>
    <property type="match status" value="1"/>
</dbReference>
<evidence type="ECO:0000259" key="1">
    <source>
        <dbReference type="Pfam" id="PF07755"/>
    </source>
</evidence>
<dbReference type="SUPFAM" id="SSF52540">
    <property type="entry name" value="P-loop containing nucleoside triphosphate hydrolases"/>
    <property type="match status" value="1"/>
</dbReference>
<dbReference type="EMBL" id="QBMC01000149">
    <property type="protein sequence ID" value="PZO12431.1"/>
    <property type="molecule type" value="Genomic_DNA"/>
</dbReference>
<evidence type="ECO:0000313" key="3">
    <source>
        <dbReference type="EMBL" id="PZO12431.1"/>
    </source>
</evidence>
<reference evidence="3 4" key="2">
    <citation type="submission" date="2018-06" db="EMBL/GenBank/DDBJ databases">
        <title>Metagenomic assembly of (sub)arctic Cyanobacteria and their associated microbiome from non-axenic cultures.</title>
        <authorList>
            <person name="Baurain D."/>
        </authorList>
    </citation>
    <scope>NUCLEOTIDE SEQUENCE [LARGE SCALE GENOMIC DNA]</scope>
    <source>
        <strain evidence="3">ULC129bin1</strain>
    </source>
</reference>
<dbReference type="InterPro" id="IPR027417">
    <property type="entry name" value="P-loop_NTPase"/>
</dbReference>
<dbReference type="InterPro" id="IPR011669">
    <property type="entry name" value="DgcN-like"/>
</dbReference>
<feature type="domain" description="D-glutamate N-acetyltransferase-like N-terminal" evidence="2">
    <location>
        <begin position="45"/>
        <end position="142"/>
    </location>
</feature>
<dbReference type="PANTHER" id="PTHR40690:SF1">
    <property type="entry name" value="DUF1611 DOMAIN-CONTAINING PROTEIN"/>
    <property type="match status" value="1"/>
</dbReference>
<dbReference type="AlphaFoldDB" id="A0A2W4VJN8"/>
<gene>
    <name evidence="3" type="ORF">DCF25_17655</name>
</gene>
<dbReference type="Pfam" id="PF07755">
    <property type="entry name" value="DUF1611"/>
    <property type="match status" value="1"/>
</dbReference>
<dbReference type="Gene3D" id="3.40.50.300">
    <property type="entry name" value="P-loop containing nucleotide triphosphate hydrolases"/>
    <property type="match status" value="1"/>
</dbReference>
<evidence type="ECO:0000313" key="4">
    <source>
        <dbReference type="Proteomes" id="UP000249354"/>
    </source>
</evidence>
<organism evidence="3 4">
    <name type="scientific">Leptolyngbya foveolarum</name>
    <dbReference type="NCBI Taxonomy" id="47253"/>
    <lineage>
        <taxon>Bacteria</taxon>
        <taxon>Bacillati</taxon>
        <taxon>Cyanobacteriota</taxon>
        <taxon>Cyanophyceae</taxon>
        <taxon>Leptolyngbyales</taxon>
        <taxon>Leptolyngbyaceae</taxon>
        <taxon>Leptolyngbya group</taxon>
        <taxon>Leptolyngbya</taxon>
    </lineage>
</organism>
<comment type="caution">
    <text evidence="3">The sequence shown here is derived from an EMBL/GenBank/DDBJ whole genome shotgun (WGS) entry which is preliminary data.</text>
</comment>
<dbReference type="PIRSF" id="PIRSF026760">
    <property type="entry name" value="UCP026760"/>
    <property type="match status" value="1"/>
</dbReference>
<accession>A0A2W4VJN8</accession>
<dbReference type="Proteomes" id="UP000249354">
    <property type="component" value="Unassembled WGS sequence"/>
</dbReference>
<name>A0A2W4VJN8_9CYAN</name>
<dbReference type="InterPro" id="IPR035086">
    <property type="entry name" value="DgcN-like_C"/>
</dbReference>
<protein>
    <submittedName>
        <fullName evidence="3">DUF1611 domain-containing protein</fullName>
    </submittedName>
</protein>
<dbReference type="InterPro" id="IPR035402">
    <property type="entry name" value="DgcN-like_N"/>
</dbReference>